<feature type="non-terminal residue" evidence="4">
    <location>
        <position position="1"/>
    </location>
</feature>
<dbReference type="InterPro" id="IPR016024">
    <property type="entry name" value="ARM-type_fold"/>
</dbReference>
<comment type="subcellular location">
    <subcellularLocation>
        <location evidence="2">Nucleus</location>
    </subcellularLocation>
</comment>
<dbReference type="PANTHER" id="PTHR12891:SF0">
    <property type="entry name" value="MMS19 NUCLEOTIDE EXCISION REPAIR PROTEIN HOMOLOG"/>
    <property type="match status" value="1"/>
</dbReference>
<evidence type="ECO:0000256" key="2">
    <source>
        <dbReference type="RuleBase" id="RU367072"/>
    </source>
</evidence>
<dbReference type="Proteomes" id="UP000703661">
    <property type="component" value="Unassembled WGS sequence"/>
</dbReference>
<dbReference type="Pfam" id="PF12460">
    <property type="entry name" value="MMS19_C"/>
    <property type="match status" value="1"/>
</dbReference>
<comment type="function">
    <text evidence="2">Key component of the cytosolic iron-sulfur protein assembly (CIA) complex, a multiprotein complex that mediates the incorporation of iron-sulfur cluster into apoproteins specifically involved in DNA metabolism and genomic integrity. In the CIA complex, MMS19 acts as an adapter between early-acting CIA components and a subset of cellular target iron-sulfur proteins.</text>
</comment>
<dbReference type="GO" id="GO:0006281">
    <property type="term" value="P:DNA repair"/>
    <property type="evidence" value="ECO:0007669"/>
    <property type="project" value="UniProtKB-UniRule"/>
</dbReference>
<dbReference type="EMBL" id="JAAAID010000493">
    <property type="protein sequence ID" value="KAG0016883.1"/>
    <property type="molecule type" value="Genomic_DNA"/>
</dbReference>
<dbReference type="GO" id="GO:0005634">
    <property type="term" value="C:nucleus"/>
    <property type="evidence" value="ECO:0007669"/>
    <property type="project" value="UniProtKB-SubCell"/>
</dbReference>
<dbReference type="InterPro" id="IPR024687">
    <property type="entry name" value="MMS19_C"/>
</dbReference>
<comment type="caution">
    <text evidence="4">The sequence shown here is derived from an EMBL/GenBank/DDBJ whole genome shotgun (WGS) entry which is preliminary data.</text>
</comment>
<organism evidence="4 5">
    <name type="scientific">Entomortierella chlamydospora</name>
    <dbReference type="NCBI Taxonomy" id="101097"/>
    <lineage>
        <taxon>Eukaryota</taxon>
        <taxon>Fungi</taxon>
        <taxon>Fungi incertae sedis</taxon>
        <taxon>Mucoromycota</taxon>
        <taxon>Mortierellomycotina</taxon>
        <taxon>Mortierellomycetes</taxon>
        <taxon>Mortierellales</taxon>
        <taxon>Mortierellaceae</taxon>
        <taxon>Entomortierella</taxon>
    </lineage>
</organism>
<protein>
    <recommendedName>
        <fullName evidence="2">MMS19 nucleotide excision repair protein</fullName>
    </recommendedName>
</protein>
<evidence type="ECO:0000259" key="3">
    <source>
        <dbReference type="Pfam" id="PF12460"/>
    </source>
</evidence>
<proteinExistence type="inferred from homology"/>
<keyword evidence="2" id="KW-0227">DNA damage</keyword>
<dbReference type="GO" id="GO:0097361">
    <property type="term" value="C:cytosolic [4Fe-4S] assembly targeting complex"/>
    <property type="evidence" value="ECO:0007669"/>
    <property type="project" value="UniProtKB-UniRule"/>
</dbReference>
<dbReference type="GO" id="GO:0051604">
    <property type="term" value="P:protein maturation"/>
    <property type="evidence" value="ECO:0007669"/>
    <property type="project" value="UniProtKB-UniRule"/>
</dbReference>
<feature type="domain" description="MMS19 C-terminal" evidence="3">
    <location>
        <begin position="1"/>
        <end position="71"/>
    </location>
</feature>
<comment type="similarity">
    <text evidence="1 2">Belongs to the MET18/MMS19 family.</text>
</comment>
<dbReference type="InterPro" id="IPR039920">
    <property type="entry name" value="MMS19"/>
</dbReference>
<accession>A0A9P6T141</accession>
<sequence>LIPMLVHSLSFPDPDLKSSTIETFQIITKDAPGLMADHLSTLTPLLISLTNTEDSANTMKVRIAALKCLGAQPKALPFAALRPYKARVLKELEKSLDDRKRLVRREAVECRSQWFTLSGSIASA</sequence>
<dbReference type="GO" id="GO:0016226">
    <property type="term" value="P:iron-sulfur cluster assembly"/>
    <property type="evidence" value="ECO:0007669"/>
    <property type="project" value="UniProtKB-UniRule"/>
</dbReference>
<dbReference type="Gene3D" id="1.25.10.10">
    <property type="entry name" value="Leucine-rich Repeat Variant"/>
    <property type="match status" value="1"/>
</dbReference>
<name>A0A9P6T141_9FUNG</name>
<reference evidence="4" key="1">
    <citation type="journal article" date="2020" name="Fungal Divers.">
        <title>Resolving the Mortierellaceae phylogeny through synthesis of multi-gene phylogenetics and phylogenomics.</title>
        <authorList>
            <person name="Vandepol N."/>
            <person name="Liber J."/>
            <person name="Desiro A."/>
            <person name="Na H."/>
            <person name="Kennedy M."/>
            <person name="Barry K."/>
            <person name="Grigoriev I.V."/>
            <person name="Miller A.N."/>
            <person name="O'Donnell K."/>
            <person name="Stajich J.E."/>
            <person name="Bonito G."/>
        </authorList>
    </citation>
    <scope>NUCLEOTIDE SEQUENCE</scope>
    <source>
        <strain evidence="4">NRRL 2769</strain>
    </source>
</reference>
<dbReference type="InterPro" id="IPR011989">
    <property type="entry name" value="ARM-like"/>
</dbReference>
<evidence type="ECO:0000313" key="4">
    <source>
        <dbReference type="EMBL" id="KAG0016883.1"/>
    </source>
</evidence>
<dbReference type="SUPFAM" id="SSF48371">
    <property type="entry name" value="ARM repeat"/>
    <property type="match status" value="1"/>
</dbReference>
<keyword evidence="2" id="KW-0234">DNA repair</keyword>
<dbReference type="AlphaFoldDB" id="A0A9P6T141"/>
<evidence type="ECO:0000313" key="5">
    <source>
        <dbReference type="Proteomes" id="UP000703661"/>
    </source>
</evidence>
<evidence type="ECO:0000256" key="1">
    <source>
        <dbReference type="ARBA" id="ARBA00009340"/>
    </source>
</evidence>
<gene>
    <name evidence="4" type="ORF">BGZ80_008836</name>
</gene>
<keyword evidence="2" id="KW-0539">Nucleus</keyword>
<dbReference type="PANTHER" id="PTHR12891">
    <property type="entry name" value="DNA REPAIR/TRANSCRIPTION PROTEIN MET18/MMS19"/>
    <property type="match status" value="1"/>
</dbReference>
<keyword evidence="5" id="KW-1185">Reference proteome</keyword>